<comment type="caution">
    <text evidence="1">The sequence shown here is derived from an EMBL/GenBank/DDBJ whole genome shotgun (WGS) entry which is preliminary data.</text>
</comment>
<organism evidence="1 2">
    <name type="scientific">Caenorhabditis bovis</name>
    <dbReference type="NCBI Taxonomy" id="2654633"/>
    <lineage>
        <taxon>Eukaryota</taxon>
        <taxon>Metazoa</taxon>
        <taxon>Ecdysozoa</taxon>
        <taxon>Nematoda</taxon>
        <taxon>Chromadorea</taxon>
        <taxon>Rhabditida</taxon>
        <taxon>Rhabditina</taxon>
        <taxon>Rhabditomorpha</taxon>
        <taxon>Rhabditoidea</taxon>
        <taxon>Rhabditidae</taxon>
        <taxon>Peloderinae</taxon>
        <taxon>Caenorhabditis</taxon>
    </lineage>
</organism>
<evidence type="ECO:0000313" key="2">
    <source>
        <dbReference type="Proteomes" id="UP000494206"/>
    </source>
</evidence>
<dbReference type="AlphaFoldDB" id="A0A8S1EFG0"/>
<evidence type="ECO:0000313" key="1">
    <source>
        <dbReference type="EMBL" id="CAB3399915.1"/>
    </source>
</evidence>
<accession>A0A8S1EFG0</accession>
<protein>
    <submittedName>
        <fullName evidence="1">Uncharacterized protein</fullName>
    </submittedName>
</protein>
<name>A0A8S1EFG0_9PELO</name>
<dbReference type="Proteomes" id="UP000494206">
    <property type="component" value="Unassembled WGS sequence"/>
</dbReference>
<sequence length="115" mass="12780">MAQPKGMNMTSAVNDDGYVVLSTSIYQLFGYPTVDYFEQVGDAQALLRYLFAGYDPIPSTCASRVVCATASLFTLSGEILELKVTNHVYDLCRRHQGVTQKQVHQLWPGSRQTQA</sequence>
<gene>
    <name evidence="1" type="ORF">CBOVIS_LOCUS2960</name>
</gene>
<dbReference type="EMBL" id="CADEPM010000002">
    <property type="protein sequence ID" value="CAB3399915.1"/>
    <property type="molecule type" value="Genomic_DNA"/>
</dbReference>
<proteinExistence type="predicted"/>
<reference evidence="1 2" key="1">
    <citation type="submission" date="2020-04" db="EMBL/GenBank/DDBJ databases">
        <authorList>
            <person name="Laetsch R D."/>
            <person name="Stevens L."/>
            <person name="Kumar S."/>
            <person name="Blaxter L. M."/>
        </authorList>
    </citation>
    <scope>NUCLEOTIDE SEQUENCE [LARGE SCALE GENOMIC DNA]</scope>
</reference>
<keyword evidence="2" id="KW-1185">Reference proteome</keyword>